<dbReference type="Gene3D" id="3.10.20.860">
    <property type="match status" value="1"/>
</dbReference>
<dbReference type="AlphaFoldDB" id="A0A932CPT7"/>
<dbReference type="InterPro" id="IPR022453">
    <property type="entry name" value="Znf_MqsA-type"/>
</dbReference>
<protein>
    <submittedName>
        <fullName evidence="1">YgiT-type zinc finger protein</fullName>
    </submittedName>
</protein>
<comment type="caution">
    <text evidence="1">The sequence shown here is derived from an EMBL/GenBank/DDBJ whole genome shotgun (WGS) entry which is preliminary data.</text>
</comment>
<dbReference type="Proteomes" id="UP000769766">
    <property type="component" value="Unassembled WGS sequence"/>
</dbReference>
<sequence>MRELMKSSCSECGGKVKRETISEEFEKEGVKVKLSGLKAWVCKQCGEIYFEPGGAEKVVQAVNSLFTLAFAEGQHKGKVTAHMS</sequence>
<gene>
    <name evidence="1" type="ORF">HYY20_09410</name>
</gene>
<dbReference type="NCBIfam" id="TIGR03831">
    <property type="entry name" value="YgiT_finger"/>
    <property type="match status" value="1"/>
</dbReference>
<organism evidence="1 2">
    <name type="scientific">Tectimicrobiota bacterium</name>
    <dbReference type="NCBI Taxonomy" id="2528274"/>
    <lineage>
        <taxon>Bacteria</taxon>
        <taxon>Pseudomonadati</taxon>
        <taxon>Nitrospinota/Tectimicrobiota group</taxon>
        <taxon>Candidatus Tectimicrobiota</taxon>
    </lineage>
</organism>
<reference evidence="1" key="1">
    <citation type="submission" date="2020-07" db="EMBL/GenBank/DDBJ databases">
        <title>Huge and variable diversity of episymbiotic CPR bacteria and DPANN archaea in groundwater ecosystems.</title>
        <authorList>
            <person name="He C.Y."/>
            <person name="Keren R."/>
            <person name="Whittaker M."/>
            <person name="Farag I.F."/>
            <person name="Doudna J."/>
            <person name="Cate J.H.D."/>
            <person name="Banfield J.F."/>
        </authorList>
    </citation>
    <scope>NUCLEOTIDE SEQUENCE</scope>
    <source>
        <strain evidence="1">NC_groundwater_672_Ag_B-0.1um_62_36</strain>
    </source>
</reference>
<accession>A0A932CPT7</accession>
<evidence type="ECO:0000313" key="1">
    <source>
        <dbReference type="EMBL" id="MBI2877084.1"/>
    </source>
</evidence>
<proteinExistence type="predicted"/>
<dbReference type="EMBL" id="JACPRF010000282">
    <property type="protein sequence ID" value="MBI2877084.1"/>
    <property type="molecule type" value="Genomic_DNA"/>
</dbReference>
<name>A0A932CPT7_UNCTE</name>
<evidence type="ECO:0000313" key="2">
    <source>
        <dbReference type="Proteomes" id="UP000769766"/>
    </source>
</evidence>